<dbReference type="Proteomes" id="UP000236630">
    <property type="component" value="Unassembled WGS sequence"/>
</dbReference>
<sequence>MSRYLVAEFCEQGSRRGDPVNDSWQDVCSYLRIKARSPSPFAHNDDNGASTSEGGENNGRGLRKTGIQRKPIKR</sequence>
<proteinExistence type="predicted"/>
<protein>
    <submittedName>
        <fullName evidence="2">Uncharacterized protein</fullName>
    </submittedName>
</protein>
<evidence type="ECO:0000313" key="3">
    <source>
        <dbReference type="Proteomes" id="UP000236630"/>
    </source>
</evidence>
<gene>
    <name evidence="2" type="ORF">CUMW_203930</name>
</gene>
<reference evidence="2 3" key="1">
    <citation type="journal article" date="2017" name="Front. Genet.">
        <title>Draft sequencing of the heterozygous diploid genome of Satsuma (Citrus unshiu Marc.) using a hybrid assembly approach.</title>
        <authorList>
            <person name="Shimizu T."/>
            <person name="Tanizawa Y."/>
            <person name="Mochizuki T."/>
            <person name="Nagasaki H."/>
            <person name="Yoshioka T."/>
            <person name="Toyoda A."/>
            <person name="Fujiyama A."/>
            <person name="Kaminuma E."/>
            <person name="Nakamura Y."/>
        </authorList>
    </citation>
    <scope>NUCLEOTIDE SEQUENCE [LARGE SCALE GENOMIC DNA]</scope>
    <source>
        <strain evidence="3">cv. Miyagawa wase</strain>
    </source>
</reference>
<evidence type="ECO:0000256" key="1">
    <source>
        <dbReference type="SAM" id="MobiDB-lite"/>
    </source>
</evidence>
<accession>A0A2H5Q7S2</accession>
<feature type="compositionally biased region" description="Basic residues" evidence="1">
    <location>
        <begin position="61"/>
        <end position="74"/>
    </location>
</feature>
<feature type="region of interest" description="Disordered" evidence="1">
    <location>
        <begin position="35"/>
        <end position="74"/>
    </location>
</feature>
<comment type="caution">
    <text evidence="2">The sequence shown here is derived from an EMBL/GenBank/DDBJ whole genome shotgun (WGS) entry which is preliminary data.</text>
</comment>
<dbReference type="EMBL" id="BDQV01000242">
    <property type="protein sequence ID" value="GAY60687.1"/>
    <property type="molecule type" value="Genomic_DNA"/>
</dbReference>
<keyword evidence="3" id="KW-1185">Reference proteome</keyword>
<organism evidence="2 3">
    <name type="scientific">Citrus unshiu</name>
    <name type="common">Satsuma mandarin</name>
    <name type="synonym">Citrus nobilis var. unshiu</name>
    <dbReference type="NCBI Taxonomy" id="55188"/>
    <lineage>
        <taxon>Eukaryota</taxon>
        <taxon>Viridiplantae</taxon>
        <taxon>Streptophyta</taxon>
        <taxon>Embryophyta</taxon>
        <taxon>Tracheophyta</taxon>
        <taxon>Spermatophyta</taxon>
        <taxon>Magnoliopsida</taxon>
        <taxon>eudicotyledons</taxon>
        <taxon>Gunneridae</taxon>
        <taxon>Pentapetalae</taxon>
        <taxon>rosids</taxon>
        <taxon>malvids</taxon>
        <taxon>Sapindales</taxon>
        <taxon>Rutaceae</taxon>
        <taxon>Aurantioideae</taxon>
        <taxon>Citrus</taxon>
    </lineage>
</organism>
<name>A0A2H5Q7S2_CITUN</name>
<evidence type="ECO:0000313" key="2">
    <source>
        <dbReference type="EMBL" id="GAY60687.1"/>
    </source>
</evidence>
<dbReference type="AlphaFoldDB" id="A0A2H5Q7S2"/>